<dbReference type="EMBL" id="VEPZ02000514">
    <property type="protein sequence ID" value="KAE8723622.1"/>
    <property type="molecule type" value="Genomic_DNA"/>
</dbReference>
<keyword evidence="2" id="KW-1185">Reference proteome</keyword>
<name>A0A6A3C8Y6_HIBSY</name>
<dbReference type="AlphaFoldDB" id="A0A6A3C8Y6"/>
<dbReference type="PANTHER" id="PTHR33639">
    <property type="entry name" value="THIOL-DISULFIDE OXIDOREDUCTASE DCC"/>
    <property type="match status" value="1"/>
</dbReference>
<organism evidence="1 2">
    <name type="scientific">Hibiscus syriacus</name>
    <name type="common">Rose of Sharon</name>
    <dbReference type="NCBI Taxonomy" id="106335"/>
    <lineage>
        <taxon>Eukaryota</taxon>
        <taxon>Viridiplantae</taxon>
        <taxon>Streptophyta</taxon>
        <taxon>Embryophyta</taxon>
        <taxon>Tracheophyta</taxon>
        <taxon>Spermatophyta</taxon>
        <taxon>Magnoliopsida</taxon>
        <taxon>eudicotyledons</taxon>
        <taxon>Gunneridae</taxon>
        <taxon>Pentapetalae</taxon>
        <taxon>rosids</taxon>
        <taxon>malvids</taxon>
        <taxon>Malvales</taxon>
        <taxon>Malvaceae</taxon>
        <taxon>Malvoideae</taxon>
        <taxon>Hibiscus</taxon>
    </lineage>
</organism>
<evidence type="ECO:0000313" key="1">
    <source>
        <dbReference type="EMBL" id="KAE8723622.1"/>
    </source>
</evidence>
<dbReference type="Proteomes" id="UP000436088">
    <property type="component" value="Unassembled WGS sequence"/>
</dbReference>
<dbReference type="InterPro" id="IPR052927">
    <property type="entry name" value="DCC_oxidoreductase"/>
</dbReference>
<protein>
    <submittedName>
        <fullName evidence="1">DCC family protein</fullName>
    </submittedName>
</protein>
<proteinExistence type="predicted"/>
<gene>
    <name evidence="1" type="ORF">F3Y22_tig00012104pilonHSYRG00003</name>
</gene>
<dbReference type="PANTHER" id="PTHR33639:SF2">
    <property type="entry name" value="DUF393 DOMAIN-CONTAINING PROTEIN"/>
    <property type="match status" value="1"/>
</dbReference>
<dbReference type="InterPro" id="IPR007263">
    <property type="entry name" value="DCC1-like"/>
</dbReference>
<evidence type="ECO:0000313" key="2">
    <source>
        <dbReference type="Proteomes" id="UP000436088"/>
    </source>
</evidence>
<dbReference type="GO" id="GO:0015035">
    <property type="term" value="F:protein-disulfide reductase activity"/>
    <property type="evidence" value="ECO:0007669"/>
    <property type="project" value="InterPro"/>
</dbReference>
<comment type="caution">
    <text evidence="1">The sequence shown here is derived from an EMBL/GenBank/DDBJ whole genome shotgun (WGS) entry which is preliminary data.</text>
</comment>
<accession>A0A6A3C8Y6</accession>
<dbReference type="Pfam" id="PF04134">
    <property type="entry name" value="DCC1-like"/>
    <property type="match status" value="1"/>
</dbReference>
<reference evidence="1" key="1">
    <citation type="submission" date="2019-09" db="EMBL/GenBank/DDBJ databases">
        <title>Draft genome information of white flower Hibiscus syriacus.</title>
        <authorList>
            <person name="Kim Y.-M."/>
        </authorList>
    </citation>
    <scope>NUCLEOTIDE SEQUENCE [LARGE SCALE GENOMIC DNA]</scope>
    <source>
        <strain evidence="1">YM2019G1</strain>
    </source>
</reference>
<sequence>MVAPKRCRFDEGVTLSPSRHRDVMSSCRNELMVGWRILFEALQSEAGKKLLRRSGRAPDDIFSVVLVEKDRSYIKSEAVLKIMEYLELPFPRLAFFMQFIPLLVRDFMYDNIANNRYAIFGYLTSCKI</sequence>